<proteinExistence type="predicted"/>
<name>A0AA36GEU8_9BILA</name>
<reference evidence="5" key="1">
    <citation type="submission" date="2023-06" db="EMBL/GenBank/DDBJ databases">
        <authorList>
            <person name="Delattre M."/>
        </authorList>
    </citation>
    <scope>NUCLEOTIDE SEQUENCE</scope>
    <source>
        <strain evidence="5">AF72</strain>
    </source>
</reference>
<dbReference type="Gene3D" id="2.60.120.290">
    <property type="entry name" value="Spermadhesin, CUB domain"/>
    <property type="match status" value="5"/>
</dbReference>
<dbReference type="InterPro" id="IPR035914">
    <property type="entry name" value="Sperma_CUB_dom_sf"/>
</dbReference>
<sequence>MDRLSLKYARTLCGALDCSAGFWQREEDMILLDICDGPKNSLNFTTDEKITAKGFKLKWTAKCGSTYTLDHGVITSPHYPDYYPNTDDECRYAINPETPGEKVIVLKVLDLDLSPFMYDMKRSPCVTDYVEISDVTRVVKTYCASQSGEEFEPLAIKGAVSVVFRSNHTFLGPVEKKLRRGFKISYALNACGEEIDLTTADNRPHWTQVTSPAFPMVHHENLNCWWNITTSENRILHVKWDKLDLEPAPGCEHDFVELVDGSNTTKTKSSGRFCGLITPTKTIRTEGNKLSVHFVTDHNVNHGGFKMTITATLGPSEGCGGTRKARADWQRIEAPVDKNGTYVADLQCGWLIKTDPTKRIELRLVAIDTEDQVGQVADQDRRCNDGLMIYDGYPNSSPALAGDICNATLKKTTLPIYYHTSGHAAYVVFVSDFGGTGRGFTLEYRTFDVECGGFLNATTTEQSIEFDDQVFVQREGRTMLRCRWLITATEAFPVLIKFSNFQFPRGACDTNFVDIRDIGTVSKCSHPACASKDEELQSQHYCGTNRPRTQFIGLSTAVQITASVALAKSDDFDFRFEYVLLPSKHFNLETGRPVEEMTQRRYRDGTRRYNCEFDNVTIQLLTDDTGTMSGYEAYYYSVWIHTQAGIGTAYQFSEISDPQGAITNIGYPNGYPKQGVQSWNLYLPAYKTCTFTVDRMGIDIVSPENECKDEYLRILTNHDDIKMSSCLNGTLEFPFSFEVEPAARNKATVVFLSDDNLSNDGAGFFLTWECSNDHILLDSYAP</sequence>
<dbReference type="SMART" id="SM00042">
    <property type="entry name" value="CUB"/>
    <property type="match status" value="4"/>
</dbReference>
<accession>A0AA36GEU8</accession>
<dbReference type="PANTHER" id="PTHR24251:SF50">
    <property type="entry name" value="ATTRACTIN-LIKE 1A"/>
    <property type="match status" value="1"/>
</dbReference>
<feature type="domain" description="CUB" evidence="4">
    <location>
        <begin position="63"/>
        <end position="189"/>
    </location>
</feature>
<keyword evidence="6" id="KW-1185">Reference proteome</keyword>
<evidence type="ECO:0000256" key="2">
    <source>
        <dbReference type="ARBA" id="ARBA00023157"/>
    </source>
</evidence>
<dbReference type="AlphaFoldDB" id="A0AA36GEU8"/>
<evidence type="ECO:0000313" key="5">
    <source>
        <dbReference type="EMBL" id="CAJ0582666.1"/>
    </source>
</evidence>
<protein>
    <recommendedName>
        <fullName evidence="4">CUB domain-containing protein</fullName>
    </recommendedName>
</protein>
<comment type="caution">
    <text evidence="5">The sequence shown here is derived from an EMBL/GenBank/DDBJ whole genome shotgun (WGS) entry which is preliminary data.</text>
</comment>
<feature type="domain" description="CUB" evidence="4">
    <location>
        <begin position="646"/>
        <end position="771"/>
    </location>
</feature>
<evidence type="ECO:0000259" key="4">
    <source>
        <dbReference type="PROSITE" id="PS01180"/>
    </source>
</evidence>
<feature type="domain" description="CUB" evidence="4">
    <location>
        <begin position="191"/>
        <end position="312"/>
    </location>
</feature>
<feature type="domain" description="CUB" evidence="4">
    <location>
        <begin position="451"/>
        <end position="581"/>
    </location>
</feature>
<dbReference type="InterPro" id="IPR000859">
    <property type="entry name" value="CUB_dom"/>
</dbReference>
<evidence type="ECO:0000256" key="3">
    <source>
        <dbReference type="PROSITE-ProRule" id="PRU00059"/>
    </source>
</evidence>
<organism evidence="5 6">
    <name type="scientific">Mesorhabditis spiculigera</name>
    <dbReference type="NCBI Taxonomy" id="96644"/>
    <lineage>
        <taxon>Eukaryota</taxon>
        <taxon>Metazoa</taxon>
        <taxon>Ecdysozoa</taxon>
        <taxon>Nematoda</taxon>
        <taxon>Chromadorea</taxon>
        <taxon>Rhabditida</taxon>
        <taxon>Rhabditina</taxon>
        <taxon>Rhabditomorpha</taxon>
        <taxon>Rhabditoidea</taxon>
        <taxon>Rhabditidae</taxon>
        <taxon>Mesorhabditinae</taxon>
        <taxon>Mesorhabditis</taxon>
    </lineage>
</organism>
<dbReference type="PROSITE" id="PS01180">
    <property type="entry name" value="CUB"/>
    <property type="match status" value="5"/>
</dbReference>
<feature type="non-terminal residue" evidence="5">
    <location>
        <position position="1"/>
    </location>
</feature>
<dbReference type="FunFam" id="2.60.120.290:FF:000005">
    <property type="entry name" value="Procollagen C-endopeptidase enhancer 1"/>
    <property type="match status" value="1"/>
</dbReference>
<dbReference type="Pfam" id="PF00431">
    <property type="entry name" value="CUB"/>
    <property type="match status" value="3"/>
</dbReference>
<keyword evidence="1" id="KW-0677">Repeat</keyword>
<dbReference type="Proteomes" id="UP001177023">
    <property type="component" value="Unassembled WGS sequence"/>
</dbReference>
<evidence type="ECO:0000256" key="1">
    <source>
        <dbReference type="ARBA" id="ARBA00022737"/>
    </source>
</evidence>
<keyword evidence="2 3" id="KW-1015">Disulfide bond</keyword>
<evidence type="ECO:0000313" key="6">
    <source>
        <dbReference type="Proteomes" id="UP001177023"/>
    </source>
</evidence>
<feature type="disulfide bond" evidence="3">
    <location>
        <begin position="63"/>
        <end position="90"/>
    </location>
</feature>
<gene>
    <name evidence="5" type="ORF">MSPICULIGERA_LOCUS20796</name>
</gene>
<dbReference type="EMBL" id="CATQJA010002664">
    <property type="protein sequence ID" value="CAJ0582666.1"/>
    <property type="molecule type" value="Genomic_DNA"/>
</dbReference>
<dbReference type="CDD" id="cd00041">
    <property type="entry name" value="CUB"/>
    <property type="match status" value="3"/>
</dbReference>
<dbReference type="SUPFAM" id="SSF49854">
    <property type="entry name" value="Spermadhesin, CUB domain"/>
    <property type="match status" value="5"/>
</dbReference>
<feature type="domain" description="CUB" evidence="4">
    <location>
        <begin position="319"/>
        <end position="447"/>
    </location>
</feature>
<dbReference type="PANTHER" id="PTHR24251">
    <property type="entry name" value="OVOCHYMASE-RELATED"/>
    <property type="match status" value="1"/>
</dbReference>
<comment type="caution">
    <text evidence="3">Lacks conserved residue(s) required for the propagation of feature annotation.</text>
</comment>